<accession>A0AAV3U2S3</accession>
<keyword evidence="3" id="KW-1185">Reference proteome</keyword>
<gene>
    <name evidence="2" type="ORF">GCM10025791_22310</name>
</gene>
<name>A0AAV3U2S3_9ALTE</name>
<dbReference type="InterPro" id="IPR029044">
    <property type="entry name" value="Nucleotide-diphossugar_trans"/>
</dbReference>
<evidence type="ECO:0000256" key="1">
    <source>
        <dbReference type="SAM" id="Phobius"/>
    </source>
</evidence>
<dbReference type="SUPFAM" id="SSF53448">
    <property type="entry name" value="Nucleotide-diphospho-sugar transferases"/>
    <property type="match status" value="1"/>
</dbReference>
<dbReference type="EMBL" id="BAABLX010000016">
    <property type="protein sequence ID" value="GAA4943144.1"/>
    <property type="molecule type" value="Genomic_DNA"/>
</dbReference>
<organism evidence="2 3">
    <name type="scientific">Halioxenophilus aromaticivorans</name>
    <dbReference type="NCBI Taxonomy" id="1306992"/>
    <lineage>
        <taxon>Bacteria</taxon>
        <taxon>Pseudomonadati</taxon>
        <taxon>Pseudomonadota</taxon>
        <taxon>Gammaproteobacteria</taxon>
        <taxon>Alteromonadales</taxon>
        <taxon>Alteromonadaceae</taxon>
        <taxon>Halioxenophilus</taxon>
    </lineage>
</organism>
<feature type="transmembrane region" description="Helical" evidence="1">
    <location>
        <begin position="358"/>
        <end position="375"/>
    </location>
</feature>
<reference evidence="3" key="1">
    <citation type="journal article" date="2019" name="Int. J. Syst. Evol. Microbiol.">
        <title>The Global Catalogue of Microorganisms (GCM) 10K type strain sequencing project: providing services to taxonomists for standard genome sequencing and annotation.</title>
        <authorList>
            <consortium name="The Broad Institute Genomics Platform"/>
            <consortium name="The Broad Institute Genome Sequencing Center for Infectious Disease"/>
            <person name="Wu L."/>
            <person name="Ma J."/>
        </authorList>
    </citation>
    <scope>NUCLEOTIDE SEQUENCE [LARGE SCALE GENOMIC DNA]</scope>
    <source>
        <strain evidence="3">JCM 19134</strain>
    </source>
</reference>
<proteinExistence type="predicted"/>
<feature type="transmembrane region" description="Helical" evidence="1">
    <location>
        <begin position="300"/>
        <end position="320"/>
    </location>
</feature>
<dbReference type="InterPro" id="IPR050256">
    <property type="entry name" value="Glycosyltransferase_2"/>
</dbReference>
<keyword evidence="1" id="KW-1133">Transmembrane helix</keyword>
<dbReference type="CDD" id="cd06438">
    <property type="entry name" value="EpsO_like"/>
    <property type="match status" value="1"/>
</dbReference>
<dbReference type="PANTHER" id="PTHR48090">
    <property type="entry name" value="UNDECAPRENYL-PHOSPHATE 4-DEOXY-4-FORMAMIDO-L-ARABINOSE TRANSFERASE-RELATED"/>
    <property type="match status" value="1"/>
</dbReference>
<sequence length="389" mass="42021">MIVIALCWVVVLVVSIPLAMFVVECVASVFYRHRHVPPQDVIAAVLIPAHNEESGLAATIAALTPQLGEDDVIVVVADNCTDGTADIARQAGCVVLERADASNRGKGFALAYGIDHLRECPPQVVVIVDADCEVLPGTLAQLKAAAVECDYPIQANYLLKAPPGASLPIKVSEFAVLVKNAVRCRGASVLSIPVPLLGSGMAFPWADIADVSIASGEIVEDMKLGIELACEEKGALYLDHARVESRLPSTKEALAKQRERWEHGHLGMIQKFSPPVLKAAWKLKSLPLVGFFLDLIIPPLSLLLVFTVAVFLAFVGLGLLVDVGSAIYLVSFMFCAVVATVLAVWWAQGRDILAPKELAAMPLYVLSKFGIYTGFMKRKQTEWQRTDRD</sequence>
<comment type="caution">
    <text evidence="2">The sequence shown here is derived from an EMBL/GenBank/DDBJ whole genome shotgun (WGS) entry which is preliminary data.</text>
</comment>
<keyword evidence="1" id="KW-0812">Transmembrane</keyword>
<evidence type="ECO:0000313" key="3">
    <source>
        <dbReference type="Proteomes" id="UP001409585"/>
    </source>
</evidence>
<keyword evidence="1" id="KW-0472">Membrane</keyword>
<dbReference type="Pfam" id="PF13641">
    <property type="entry name" value="Glyco_tranf_2_3"/>
    <property type="match status" value="1"/>
</dbReference>
<dbReference type="RefSeq" id="WP_345421687.1">
    <property type="nucleotide sequence ID" value="NZ_AP031496.1"/>
</dbReference>
<dbReference type="Proteomes" id="UP001409585">
    <property type="component" value="Unassembled WGS sequence"/>
</dbReference>
<evidence type="ECO:0000313" key="2">
    <source>
        <dbReference type="EMBL" id="GAA4943144.1"/>
    </source>
</evidence>
<dbReference type="AlphaFoldDB" id="A0AAV3U2S3"/>
<dbReference type="PANTHER" id="PTHR48090:SF6">
    <property type="entry name" value="SLR5056 PROTEIN"/>
    <property type="match status" value="1"/>
</dbReference>
<protein>
    <submittedName>
        <fullName evidence="2">Glycosyltransferase family 2 protein</fullName>
    </submittedName>
</protein>
<feature type="transmembrane region" description="Helical" evidence="1">
    <location>
        <begin position="327"/>
        <end position="346"/>
    </location>
</feature>
<dbReference type="Gene3D" id="3.90.550.10">
    <property type="entry name" value="Spore Coat Polysaccharide Biosynthesis Protein SpsA, Chain A"/>
    <property type="match status" value="1"/>
</dbReference>